<feature type="compositionally biased region" description="Basic and acidic residues" evidence="1">
    <location>
        <begin position="389"/>
        <end position="403"/>
    </location>
</feature>
<feature type="region of interest" description="Disordered" evidence="1">
    <location>
        <begin position="371"/>
        <end position="403"/>
    </location>
</feature>
<dbReference type="CDD" id="cd00138">
    <property type="entry name" value="PLDc_SF"/>
    <property type="match status" value="2"/>
</dbReference>
<gene>
    <name evidence="3" type="ORF">BU16DRAFT_334824</name>
</gene>
<dbReference type="InterPro" id="IPR001736">
    <property type="entry name" value="PLipase_D/transphosphatidylase"/>
</dbReference>
<dbReference type="SUPFAM" id="SSF56024">
    <property type="entry name" value="Phospholipase D/nuclease"/>
    <property type="match status" value="2"/>
</dbReference>
<evidence type="ECO:0000256" key="1">
    <source>
        <dbReference type="SAM" id="MobiDB-lite"/>
    </source>
</evidence>
<organism evidence="3 4">
    <name type="scientific">Lophium mytilinum</name>
    <dbReference type="NCBI Taxonomy" id="390894"/>
    <lineage>
        <taxon>Eukaryota</taxon>
        <taxon>Fungi</taxon>
        <taxon>Dikarya</taxon>
        <taxon>Ascomycota</taxon>
        <taxon>Pezizomycotina</taxon>
        <taxon>Dothideomycetes</taxon>
        <taxon>Pleosporomycetidae</taxon>
        <taxon>Mytilinidiales</taxon>
        <taxon>Mytilinidiaceae</taxon>
        <taxon>Lophium</taxon>
    </lineage>
</organism>
<dbReference type="GO" id="GO:0030572">
    <property type="term" value="F:phosphatidyltransferase activity"/>
    <property type="evidence" value="ECO:0007669"/>
    <property type="project" value="UniProtKB-ARBA"/>
</dbReference>
<sequence>MSHLPGVPEPTSSNLFHSNPKLVISTFILVSLSTAFYIWHLQPWVPRATMATKISEKVYKLCTSPASVSAEYARAPSTAPGKIAATLYGPGGATGDRNISVLEPKASTNRTPATAEDLERAYQCGKFGDTRPSELFLRAYHDALLTLEHDPLMGCVSPSLMGSSGCIPMSIVGNIVDICRHMSNLIARAESEVFLATNFWLSSESSLLICDAIRELSRRAGERGVKAVVKIIYDRGHIKQLVDNHTLVPEEAYSGKAVNMPHPLEIPNVDLQVMNYHRPMLGTFHSKFMVVDRKIAVISSNNIQSNDNCEMATHLEGPIVDSFYDLCLISWDKQLDPPLPLHNKPVNQGEYPTFELESFLSLFNSDGSLRTANGNVNVEKSDGTQTQNLEREKTHTGPDPHWDDSIADEIARVQSVLSTRGNEKKMDRVAIHLNEATHLDLKATAPECDPAEDMTPLIPHAPHEAFPIALVNRKPWGAPNHACVNTPQNEAWLSCIRNAKTSVFIQTPNLNAEPLLPELQAAARRGITVVYYVCLGYNDAGELLPFQGGTNEMVSSKLYAGLEKEERKNLNVYFYVGKDQTKPIHNKFKKRSCHIKLMVVDEHVGIQGNGNQDTQSWYHSQEANIMIDSSVICKAWLDGIRRNQNTHLYGAASQEDGVWRDENGKEAEGAIGKNPGKFSWATGIVGAIDRVRGAGGF</sequence>
<dbReference type="InterPro" id="IPR025202">
    <property type="entry name" value="PLD-like_dom"/>
</dbReference>
<dbReference type="Pfam" id="PF13091">
    <property type="entry name" value="PLDc_2"/>
    <property type="match status" value="1"/>
</dbReference>
<accession>A0A6A6R0A0</accession>
<dbReference type="EMBL" id="MU004186">
    <property type="protein sequence ID" value="KAF2498125.1"/>
    <property type="molecule type" value="Genomic_DNA"/>
</dbReference>
<dbReference type="OrthoDB" id="9997422at2759"/>
<name>A0A6A6R0A0_9PEZI</name>
<evidence type="ECO:0000313" key="3">
    <source>
        <dbReference type="EMBL" id="KAF2498125.1"/>
    </source>
</evidence>
<dbReference type="AlphaFoldDB" id="A0A6A6R0A0"/>
<feature type="domain" description="PLD phosphodiesterase" evidence="2">
    <location>
        <begin position="280"/>
        <end position="307"/>
    </location>
</feature>
<dbReference type="Proteomes" id="UP000799750">
    <property type="component" value="Unassembled WGS sequence"/>
</dbReference>
<evidence type="ECO:0000259" key="2">
    <source>
        <dbReference type="PROSITE" id="PS50035"/>
    </source>
</evidence>
<protein>
    <submittedName>
        <fullName evidence="3">Phospholipase D active site motif protein</fullName>
    </submittedName>
</protein>
<proteinExistence type="predicted"/>
<reference evidence="3" key="1">
    <citation type="journal article" date="2020" name="Stud. Mycol.">
        <title>101 Dothideomycetes genomes: a test case for predicting lifestyles and emergence of pathogens.</title>
        <authorList>
            <person name="Haridas S."/>
            <person name="Albert R."/>
            <person name="Binder M."/>
            <person name="Bloem J."/>
            <person name="Labutti K."/>
            <person name="Salamov A."/>
            <person name="Andreopoulos B."/>
            <person name="Baker S."/>
            <person name="Barry K."/>
            <person name="Bills G."/>
            <person name="Bluhm B."/>
            <person name="Cannon C."/>
            <person name="Castanera R."/>
            <person name="Culley D."/>
            <person name="Daum C."/>
            <person name="Ezra D."/>
            <person name="Gonzalez J."/>
            <person name="Henrissat B."/>
            <person name="Kuo A."/>
            <person name="Liang C."/>
            <person name="Lipzen A."/>
            <person name="Lutzoni F."/>
            <person name="Magnuson J."/>
            <person name="Mondo S."/>
            <person name="Nolan M."/>
            <person name="Ohm R."/>
            <person name="Pangilinan J."/>
            <person name="Park H.-J."/>
            <person name="Ramirez L."/>
            <person name="Alfaro M."/>
            <person name="Sun H."/>
            <person name="Tritt A."/>
            <person name="Yoshinaga Y."/>
            <person name="Zwiers L.-H."/>
            <person name="Turgeon B."/>
            <person name="Goodwin S."/>
            <person name="Spatafora J."/>
            <person name="Crous P."/>
            <person name="Grigoriev I."/>
        </authorList>
    </citation>
    <scope>NUCLEOTIDE SEQUENCE</scope>
    <source>
        <strain evidence="3">CBS 269.34</strain>
    </source>
</reference>
<feature type="compositionally biased region" description="Polar residues" evidence="1">
    <location>
        <begin position="371"/>
        <end position="388"/>
    </location>
</feature>
<evidence type="ECO:0000313" key="4">
    <source>
        <dbReference type="Proteomes" id="UP000799750"/>
    </source>
</evidence>
<dbReference type="PANTHER" id="PTHR21248">
    <property type="entry name" value="CARDIOLIPIN SYNTHASE"/>
    <property type="match status" value="1"/>
</dbReference>
<dbReference type="GO" id="GO:0032049">
    <property type="term" value="P:cardiolipin biosynthetic process"/>
    <property type="evidence" value="ECO:0007669"/>
    <property type="project" value="UniProtKB-ARBA"/>
</dbReference>
<keyword evidence="4" id="KW-1185">Reference proteome</keyword>
<dbReference type="PROSITE" id="PS50035">
    <property type="entry name" value="PLD"/>
    <property type="match status" value="1"/>
</dbReference>
<dbReference type="PANTHER" id="PTHR21248:SF22">
    <property type="entry name" value="PHOSPHOLIPASE D"/>
    <property type="match status" value="1"/>
</dbReference>
<dbReference type="Gene3D" id="3.30.870.10">
    <property type="entry name" value="Endonuclease Chain A"/>
    <property type="match status" value="2"/>
</dbReference>